<evidence type="ECO:0000313" key="1">
    <source>
        <dbReference type="EMBL" id="MDP5275092.1"/>
    </source>
</evidence>
<organism evidence="1 2">
    <name type="scientific">Chengkuizengella axinellae</name>
    <dbReference type="NCBI Taxonomy" id="3064388"/>
    <lineage>
        <taxon>Bacteria</taxon>
        <taxon>Bacillati</taxon>
        <taxon>Bacillota</taxon>
        <taxon>Bacilli</taxon>
        <taxon>Bacillales</taxon>
        <taxon>Paenibacillaceae</taxon>
        <taxon>Chengkuizengella</taxon>
    </lineage>
</organism>
<comment type="caution">
    <text evidence="1">The sequence shown here is derived from an EMBL/GenBank/DDBJ whole genome shotgun (WGS) entry which is preliminary data.</text>
</comment>
<reference evidence="1 2" key="1">
    <citation type="submission" date="2023-08" db="EMBL/GenBank/DDBJ databases">
        <authorList>
            <person name="Park J.-S."/>
        </authorList>
    </citation>
    <scope>NUCLEOTIDE SEQUENCE [LARGE SCALE GENOMIC DNA]</scope>
    <source>
        <strain evidence="1 2">2205SS18-9</strain>
    </source>
</reference>
<sequence length="108" mass="12976">MDELLKDKTQDAFKNMHMMMLKDVEFMKVELAFRLNLDEKEITREWFSGDERRRYKAFVKVMDAINKEENELVRERIGLTLMGGVFEDISESERRMIIDAQEDIKQTH</sequence>
<keyword evidence="2" id="KW-1185">Reference proteome</keyword>
<dbReference type="RefSeq" id="WP_305992404.1">
    <property type="nucleotide sequence ID" value="NZ_JAVAMP010000006.1"/>
</dbReference>
<accession>A0ABT9J0F1</accession>
<protein>
    <submittedName>
        <fullName evidence="1">Uncharacterized protein</fullName>
    </submittedName>
</protein>
<dbReference type="EMBL" id="JAVAMP010000006">
    <property type="protein sequence ID" value="MDP5275092.1"/>
    <property type="molecule type" value="Genomic_DNA"/>
</dbReference>
<evidence type="ECO:0000313" key="2">
    <source>
        <dbReference type="Proteomes" id="UP001231941"/>
    </source>
</evidence>
<name>A0ABT9J0F1_9BACL</name>
<dbReference type="Proteomes" id="UP001231941">
    <property type="component" value="Unassembled WGS sequence"/>
</dbReference>
<proteinExistence type="predicted"/>
<gene>
    <name evidence="1" type="ORF">Q5Y73_13320</name>
</gene>